<name>A0A4R1RMP1_9FLAO</name>
<evidence type="ECO:0000256" key="8">
    <source>
        <dbReference type="SAM" id="SignalP"/>
    </source>
</evidence>
<keyword evidence="4 8" id="KW-0732">Signal</keyword>
<dbReference type="CDD" id="cd16144">
    <property type="entry name" value="ARS_like"/>
    <property type="match status" value="1"/>
</dbReference>
<keyword evidence="5" id="KW-0378">Hydrolase</keyword>
<dbReference type="Proteomes" id="UP000295455">
    <property type="component" value="Unassembled WGS sequence"/>
</dbReference>
<comment type="cofactor">
    <cofactor evidence="1">
        <name>Ca(2+)</name>
        <dbReference type="ChEBI" id="CHEBI:29108"/>
    </cofactor>
</comment>
<dbReference type="InterPro" id="IPR000917">
    <property type="entry name" value="Sulfatase_N"/>
</dbReference>
<feature type="region of interest" description="Disordered" evidence="7">
    <location>
        <begin position="175"/>
        <end position="196"/>
    </location>
</feature>
<accession>A0A4R1RMP1</accession>
<dbReference type="PROSITE" id="PS00523">
    <property type="entry name" value="SULFATASE_1"/>
    <property type="match status" value="1"/>
</dbReference>
<dbReference type="InterPro" id="IPR050738">
    <property type="entry name" value="Sulfatase"/>
</dbReference>
<dbReference type="RefSeq" id="WP_132215049.1">
    <property type="nucleotide sequence ID" value="NZ_OX156936.1"/>
</dbReference>
<dbReference type="PANTHER" id="PTHR42693:SF42">
    <property type="entry name" value="ARYLSULFATASE G"/>
    <property type="match status" value="1"/>
</dbReference>
<dbReference type="Gene3D" id="3.30.1120.10">
    <property type="match status" value="1"/>
</dbReference>
<protein>
    <submittedName>
        <fullName evidence="10">Arylsulfatase A-like enzyme</fullName>
    </submittedName>
</protein>
<evidence type="ECO:0000259" key="9">
    <source>
        <dbReference type="Pfam" id="PF00884"/>
    </source>
</evidence>
<evidence type="ECO:0000313" key="11">
    <source>
        <dbReference type="Proteomes" id="UP000295455"/>
    </source>
</evidence>
<dbReference type="Pfam" id="PF00884">
    <property type="entry name" value="Sulfatase"/>
    <property type="match status" value="1"/>
</dbReference>
<reference evidence="10 11" key="1">
    <citation type="submission" date="2019-03" db="EMBL/GenBank/DDBJ databases">
        <title>Genomic Encyclopedia of Type Strains, Phase IV (KMG-IV): sequencing the most valuable type-strain genomes for metagenomic binning, comparative biology and taxonomic classification.</title>
        <authorList>
            <person name="Goeker M."/>
        </authorList>
    </citation>
    <scope>NUCLEOTIDE SEQUENCE [LARGE SCALE GENOMIC DNA]</scope>
    <source>
        <strain evidence="10 11">DSM 18792</strain>
    </source>
</reference>
<keyword evidence="3" id="KW-0479">Metal-binding</keyword>
<evidence type="ECO:0000256" key="2">
    <source>
        <dbReference type="ARBA" id="ARBA00008779"/>
    </source>
</evidence>
<dbReference type="GO" id="GO:0004065">
    <property type="term" value="F:arylsulfatase activity"/>
    <property type="evidence" value="ECO:0007669"/>
    <property type="project" value="TreeGrafter"/>
</dbReference>
<dbReference type="InterPro" id="IPR024607">
    <property type="entry name" value="Sulfatase_CS"/>
</dbReference>
<dbReference type="OrthoDB" id="1390125at2"/>
<keyword evidence="11" id="KW-1185">Reference proteome</keyword>
<evidence type="ECO:0000256" key="4">
    <source>
        <dbReference type="ARBA" id="ARBA00022729"/>
    </source>
</evidence>
<comment type="similarity">
    <text evidence="2">Belongs to the sulfatase family.</text>
</comment>
<evidence type="ECO:0000313" key="10">
    <source>
        <dbReference type="EMBL" id="TCL67464.1"/>
    </source>
</evidence>
<feature type="domain" description="Sulfatase N-terminal" evidence="9">
    <location>
        <begin position="35"/>
        <end position="398"/>
    </location>
</feature>
<organism evidence="10 11">
    <name type="scientific">Mariniflexile fucanivorans</name>
    <dbReference type="NCBI Taxonomy" id="264023"/>
    <lineage>
        <taxon>Bacteria</taxon>
        <taxon>Pseudomonadati</taxon>
        <taxon>Bacteroidota</taxon>
        <taxon>Flavobacteriia</taxon>
        <taxon>Flavobacteriales</taxon>
        <taxon>Flavobacteriaceae</taxon>
        <taxon>Mariniflexile</taxon>
    </lineage>
</organism>
<evidence type="ECO:0000256" key="3">
    <source>
        <dbReference type="ARBA" id="ARBA00022723"/>
    </source>
</evidence>
<feature type="chain" id="PRO_5020406870" evidence="8">
    <location>
        <begin position="27"/>
        <end position="628"/>
    </location>
</feature>
<evidence type="ECO:0000256" key="5">
    <source>
        <dbReference type="ARBA" id="ARBA00022801"/>
    </source>
</evidence>
<proteinExistence type="inferred from homology"/>
<dbReference type="Gene3D" id="3.40.720.10">
    <property type="entry name" value="Alkaline Phosphatase, subunit A"/>
    <property type="match status" value="1"/>
</dbReference>
<evidence type="ECO:0000256" key="6">
    <source>
        <dbReference type="ARBA" id="ARBA00022837"/>
    </source>
</evidence>
<keyword evidence="6" id="KW-0106">Calcium</keyword>
<feature type="signal peptide" evidence="8">
    <location>
        <begin position="1"/>
        <end position="26"/>
    </location>
</feature>
<dbReference type="AlphaFoldDB" id="A0A4R1RMP1"/>
<gene>
    <name evidence="10" type="ORF">EV196_10220</name>
</gene>
<comment type="caution">
    <text evidence="10">The sequence shown here is derived from an EMBL/GenBank/DDBJ whole genome shotgun (WGS) entry which is preliminary data.</text>
</comment>
<dbReference type="InterPro" id="IPR017850">
    <property type="entry name" value="Alkaline_phosphatase_core_sf"/>
</dbReference>
<dbReference type="SUPFAM" id="SSF53649">
    <property type="entry name" value="Alkaline phosphatase-like"/>
    <property type="match status" value="1"/>
</dbReference>
<dbReference type="EMBL" id="SLUP01000002">
    <property type="protein sequence ID" value="TCL67464.1"/>
    <property type="molecule type" value="Genomic_DNA"/>
</dbReference>
<sequence length="628" mass="70218">MKNKTLLFNKIAVITSVFLCSFIVTAQQAKAGIKPNIIIFYADDLGWQDTQLNNLDTPSPWETPNITKLAQEGMNFTNAYSPAPTCAPSRCAMLTGLHPTKTGVTHVSGGALPSSERGSAYMAPFYPNGLTPEHFTMAEALKTNGYKTGHVGKWHMGDFEEVDSKHQGFDFAFESRGAHQGPKGKEDRVNSFATNDPKDPYHLSTEKYAPFTKSSPKGISYPYDSVTEKALEFLDKNKKEPFFLYLAHWLVHAPIHTKNKELLQYYSDKLGVPFPTSDIPVSTPGQTNPYYGSMVTTLDWSLGRIVDYLKKTDDPRNPGKKLFETTYIIFSSDNGGCEKTGQEIITDNFPLDEGKKYAQEGGIRVPAVITGPGVPKGSNFDGLFNQLDLFPTFLGLTQTKIDAKYSSNLDGLDITGVLLNNEKNIIDKSGKPREDLWWHFPNNTDKQMQSAIRSGDYKLYKNLTKGTYELYRLYKDGKRADLEEMHDIAKQEVAVTEALATKLEKYLKDNNAQYPYLNPAEKKVDYKGKEKAVDVPKIISDVYDAKTQKAVVTLEKGKSKVIEGYALIQIADGNKRGKHATTYLKVPVQASADGLTFTLNVPERAKEFLFMLVDENRFLVKSKETKKI</sequence>
<dbReference type="PANTHER" id="PTHR42693">
    <property type="entry name" value="ARYLSULFATASE FAMILY MEMBER"/>
    <property type="match status" value="1"/>
</dbReference>
<dbReference type="GO" id="GO:0046872">
    <property type="term" value="F:metal ion binding"/>
    <property type="evidence" value="ECO:0007669"/>
    <property type="project" value="UniProtKB-KW"/>
</dbReference>
<dbReference type="PROSITE" id="PS00149">
    <property type="entry name" value="SULFATASE_2"/>
    <property type="match status" value="1"/>
</dbReference>
<evidence type="ECO:0000256" key="1">
    <source>
        <dbReference type="ARBA" id="ARBA00001913"/>
    </source>
</evidence>
<evidence type="ECO:0000256" key="7">
    <source>
        <dbReference type="SAM" id="MobiDB-lite"/>
    </source>
</evidence>